<dbReference type="PROSITE" id="PS50925">
    <property type="entry name" value="BLUF"/>
    <property type="match status" value="1"/>
</dbReference>
<sequence>MSYSVIYQSKAKADFTIAQIDTMLLKAKQFNKTHNITGCIIYNNNRFIQIIEGAKADITNLYAKIKSDHRHENVITLVETSTYDTLWNDWSMAFYKFTGDATKDQHNHMLLEVYLNAVSDAQKSSEVYTIFKKNVSQLLALD</sequence>
<proteinExistence type="predicted"/>
<reference evidence="2" key="1">
    <citation type="submission" date="2022-04" db="EMBL/GenBank/DDBJ databases">
        <authorList>
            <person name="Ren T."/>
        </authorList>
    </citation>
    <scope>NUCLEOTIDE SEQUENCE</scope>
    <source>
        <strain evidence="2">F63249</strain>
    </source>
</reference>
<dbReference type="SUPFAM" id="SSF54975">
    <property type="entry name" value="Acylphosphatase/BLUF domain-like"/>
    <property type="match status" value="1"/>
</dbReference>
<evidence type="ECO:0000313" key="2">
    <source>
        <dbReference type="EMBL" id="MCK8481998.1"/>
    </source>
</evidence>
<evidence type="ECO:0000259" key="1">
    <source>
        <dbReference type="PROSITE" id="PS50925"/>
    </source>
</evidence>
<protein>
    <submittedName>
        <fullName evidence="2">BLUF domain-containing protein</fullName>
    </submittedName>
</protein>
<keyword evidence="3" id="KW-1185">Reference proteome</keyword>
<dbReference type="Gene3D" id="3.30.70.100">
    <property type="match status" value="1"/>
</dbReference>
<gene>
    <name evidence="2" type="ORF">MUY34_15290</name>
</gene>
<dbReference type="InterPro" id="IPR036046">
    <property type="entry name" value="Acylphosphatase-like_dom_sf"/>
</dbReference>
<evidence type="ECO:0000313" key="3">
    <source>
        <dbReference type="Proteomes" id="UP001203687"/>
    </source>
</evidence>
<comment type="caution">
    <text evidence="2">The sequence shown here is derived from an EMBL/GenBank/DDBJ whole genome shotgun (WGS) entry which is preliminary data.</text>
</comment>
<dbReference type="InterPro" id="IPR007024">
    <property type="entry name" value="BLUF_domain"/>
</dbReference>
<dbReference type="SMART" id="SM01034">
    <property type="entry name" value="BLUF"/>
    <property type="match status" value="1"/>
</dbReference>
<dbReference type="Pfam" id="PF04940">
    <property type="entry name" value="BLUF"/>
    <property type="match status" value="1"/>
</dbReference>
<name>A0ABT0HCC0_9FLAO</name>
<dbReference type="RefSeq" id="WP_248413755.1">
    <property type="nucleotide sequence ID" value="NZ_JALPQF010000018.1"/>
</dbReference>
<accession>A0ABT0HCC0</accession>
<feature type="domain" description="BLUF" evidence="1">
    <location>
        <begin position="2"/>
        <end position="93"/>
    </location>
</feature>
<dbReference type="EMBL" id="JALPQF010000018">
    <property type="protein sequence ID" value="MCK8481998.1"/>
    <property type="molecule type" value="Genomic_DNA"/>
</dbReference>
<organism evidence="2 3">
    <name type="scientific">Psychroserpens algicola</name>
    <dbReference type="NCBI Taxonomy" id="1719034"/>
    <lineage>
        <taxon>Bacteria</taxon>
        <taxon>Pseudomonadati</taxon>
        <taxon>Bacteroidota</taxon>
        <taxon>Flavobacteriia</taxon>
        <taxon>Flavobacteriales</taxon>
        <taxon>Flavobacteriaceae</taxon>
        <taxon>Psychroserpens</taxon>
    </lineage>
</organism>
<dbReference type="Proteomes" id="UP001203687">
    <property type="component" value="Unassembled WGS sequence"/>
</dbReference>